<keyword evidence="3" id="KW-1185">Reference proteome</keyword>
<evidence type="ECO:0000313" key="2">
    <source>
        <dbReference type="EMBL" id="GIN98758.1"/>
    </source>
</evidence>
<dbReference type="SUPFAM" id="SSF109854">
    <property type="entry name" value="DinB/YfiT-like putative metalloenzymes"/>
    <property type="match status" value="1"/>
</dbReference>
<dbReference type="InterPro" id="IPR024775">
    <property type="entry name" value="DinB-like"/>
</dbReference>
<accession>A0ABQ4L3A2</accession>
<dbReference type="EMBL" id="BORJ01000017">
    <property type="protein sequence ID" value="GIN98758.1"/>
    <property type="molecule type" value="Genomic_DNA"/>
</dbReference>
<dbReference type="RefSeq" id="WP_213021491.1">
    <property type="nucleotide sequence ID" value="NZ_BORJ01000017.1"/>
</dbReference>
<dbReference type="Gene3D" id="1.20.120.450">
    <property type="entry name" value="dinb family like domain"/>
    <property type="match status" value="1"/>
</dbReference>
<evidence type="ECO:0000313" key="3">
    <source>
        <dbReference type="Proteomes" id="UP000680670"/>
    </source>
</evidence>
<comment type="caution">
    <text evidence="2">The sequence shown here is derived from an EMBL/GenBank/DDBJ whole genome shotgun (WGS) entry which is preliminary data.</text>
</comment>
<protein>
    <submittedName>
        <fullName evidence="2">Formate dehydrogenase</fullName>
    </submittedName>
</protein>
<dbReference type="InterPro" id="IPR034660">
    <property type="entry name" value="DinB/YfiT-like"/>
</dbReference>
<dbReference type="Proteomes" id="UP000680670">
    <property type="component" value="Unassembled WGS sequence"/>
</dbReference>
<evidence type="ECO:0000259" key="1">
    <source>
        <dbReference type="Pfam" id="PF12867"/>
    </source>
</evidence>
<dbReference type="Pfam" id="PF12867">
    <property type="entry name" value="DinB_2"/>
    <property type="match status" value="1"/>
</dbReference>
<proteinExistence type="predicted"/>
<reference evidence="2 3" key="1">
    <citation type="submission" date="2021-03" db="EMBL/GenBank/DDBJ databases">
        <title>Antimicrobial resistance genes in bacteria isolated from Japanese honey, and their potential for conferring macrolide and lincosamide resistance in the American foulbrood pathogen Paenibacillus larvae.</title>
        <authorList>
            <person name="Okamoto M."/>
            <person name="Kumagai M."/>
            <person name="Kanamori H."/>
            <person name="Takamatsu D."/>
        </authorList>
    </citation>
    <scope>NUCLEOTIDE SEQUENCE [LARGE SCALE GENOMIC DNA]</scope>
    <source>
        <strain evidence="2 3">J6TS1</strain>
    </source>
</reference>
<gene>
    <name evidence="2" type="ORF">J6TS1_46280</name>
</gene>
<name>A0ABQ4L3A2_SIMTE</name>
<organism evidence="2 3">
    <name type="scientific">Siminovitchia terrae</name>
    <name type="common">Bacillus terrae</name>
    <dbReference type="NCBI Taxonomy" id="1914933"/>
    <lineage>
        <taxon>Bacteria</taxon>
        <taxon>Bacillati</taxon>
        <taxon>Bacillota</taxon>
        <taxon>Bacilli</taxon>
        <taxon>Bacillales</taxon>
        <taxon>Bacillaceae</taxon>
        <taxon>Siminovitchia</taxon>
    </lineage>
</organism>
<sequence length="136" mass="15548">MKLNVLAELNDENLDIQPTGHPNTIRWNAGHLYITAEFLLNKADSDYEMKRPEWAAFFAPETMPSEWKADPICHPGHHFRIGRTKRPNSSTFFKKTLESSIRNLCQMNTVGSLVNLILYHEGIHSGTIKTLNNTIK</sequence>
<feature type="domain" description="DinB-like" evidence="1">
    <location>
        <begin position="4"/>
        <end position="128"/>
    </location>
</feature>